<protein>
    <submittedName>
        <fullName evidence="1">Uncharacterized protein</fullName>
    </submittedName>
</protein>
<evidence type="ECO:0000313" key="2">
    <source>
        <dbReference type="Proteomes" id="UP000242222"/>
    </source>
</evidence>
<dbReference type="EMBL" id="FOVC01000003">
    <property type="protein sequence ID" value="SFN20504.1"/>
    <property type="molecule type" value="Genomic_DNA"/>
</dbReference>
<evidence type="ECO:0000313" key="1">
    <source>
        <dbReference type="EMBL" id="SFN20504.1"/>
    </source>
</evidence>
<proteinExistence type="predicted"/>
<keyword evidence="2" id="KW-1185">Reference proteome</keyword>
<gene>
    <name evidence="1" type="ORF">SAMN05216516_103277</name>
</gene>
<dbReference type="AlphaFoldDB" id="A0A1I4X3I8"/>
<accession>A0A1I4X3I8</accession>
<sequence length="86" mass="9154">MYRQYDVVAVVLDGGHIRCHHITGGRLGYIFRQFSGVGLQALPFAGVGVDAYIADLAAVVDTCAGVADCPARWKLDTEPASLAAKF</sequence>
<reference evidence="2" key="1">
    <citation type="submission" date="2016-10" db="EMBL/GenBank/DDBJ databases">
        <authorList>
            <person name="Varghese N."/>
            <person name="Submissions S."/>
        </authorList>
    </citation>
    <scope>NUCLEOTIDE SEQUENCE [LARGE SCALE GENOMIC DNA]</scope>
    <source>
        <strain evidence="2">N6PO6</strain>
    </source>
</reference>
<organism evidence="1 2">
    <name type="scientific">Izhakiella capsodis</name>
    <dbReference type="NCBI Taxonomy" id="1367852"/>
    <lineage>
        <taxon>Bacteria</taxon>
        <taxon>Pseudomonadati</taxon>
        <taxon>Pseudomonadota</taxon>
        <taxon>Gammaproteobacteria</taxon>
        <taxon>Enterobacterales</taxon>
        <taxon>Erwiniaceae</taxon>
        <taxon>Izhakiella</taxon>
    </lineage>
</organism>
<dbReference type="Proteomes" id="UP000242222">
    <property type="component" value="Unassembled WGS sequence"/>
</dbReference>
<name>A0A1I4X3I8_9GAMM</name>